<keyword evidence="2" id="KW-0813">Transport</keyword>
<dbReference type="AlphaFoldDB" id="A0A423PDK3"/>
<sequence length="234" mass="25195">MLQLNSVSAGYGAINVLEDVDLSVEAGEVVTIVGGNGAGKTTTLRTISGLVTPSRGEIRFEGKNIAGMASHDIVDFGITMIPEARQLFPDMTVRENLQMGAYRSGAQAGLKQRLDEVVAMFPRIGERLDQRAESLSGGEQQMVAIGRGMMARPRLLMFDEPSLGLAPIIVSQVFEVIGQIARTGTTVLIVEQNVYQTLKAADRGYVLENGRVTMADTAESLLGNDHVRRAYLGI</sequence>
<keyword evidence="3" id="KW-0547">Nucleotide-binding</keyword>
<evidence type="ECO:0000313" key="8">
    <source>
        <dbReference type="Proteomes" id="UP000285123"/>
    </source>
</evidence>
<evidence type="ECO:0000256" key="3">
    <source>
        <dbReference type="ARBA" id="ARBA00022741"/>
    </source>
</evidence>
<dbReference type="InterPro" id="IPR027417">
    <property type="entry name" value="P-loop_NTPase"/>
</dbReference>
<evidence type="ECO:0000313" key="7">
    <source>
        <dbReference type="EMBL" id="ROO23107.1"/>
    </source>
</evidence>
<dbReference type="OrthoDB" id="9776369at2"/>
<evidence type="ECO:0000256" key="4">
    <source>
        <dbReference type="ARBA" id="ARBA00022840"/>
    </source>
</evidence>
<organism evidence="7 8">
    <name type="scientific">Salinisphaera orenii YIM 95161</name>
    <dbReference type="NCBI Taxonomy" id="1051139"/>
    <lineage>
        <taxon>Bacteria</taxon>
        <taxon>Pseudomonadati</taxon>
        <taxon>Pseudomonadota</taxon>
        <taxon>Gammaproteobacteria</taxon>
        <taxon>Salinisphaerales</taxon>
        <taxon>Salinisphaeraceae</taxon>
        <taxon>Salinisphaera</taxon>
    </lineage>
</organism>
<dbReference type="GO" id="GO:0015658">
    <property type="term" value="F:branched-chain amino acid transmembrane transporter activity"/>
    <property type="evidence" value="ECO:0007669"/>
    <property type="project" value="TreeGrafter"/>
</dbReference>
<dbReference type="Proteomes" id="UP000285123">
    <property type="component" value="Unassembled WGS sequence"/>
</dbReference>
<dbReference type="InterPro" id="IPR003439">
    <property type="entry name" value="ABC_transporter-like_ATP-bd"/>
</dbReference>
<dbReference type="SMART" id="SM00382">
    <property type="entry name" value="AAA"/>
    <property type="match status" value="1"/>
</dbReference>
<evidence type="ECO:0000259" key="6">
    <source>
        <dbReference type="PROSITE" id="PS50893"/>
    </source>
</evidence>
<proteinExistence type="inferred from homology"/>
<name>A0A423PDK3_9GAMM</name>
<dbReference type="EMBL" id="AYKF01000143">
    <property type="protein sequence ID" value="ROO23107.1"/>
    <property type="molecule type" value="Genomic_DNA"/>
</dbReference>
<dbReference type="PANTHER" id="PTHR43820">
    <property type="entry name" value="HIGH-AFFINITY BRANCHED-CHAIN AMINO ACID TRANSPORT ATP-BINDING PROTEIN LIVF"/>
    <property type="match status" value="1"/>
</dbReference>
<dbReference type="Gene3D" id="3.40.50.300">
    <property type="entry name" value="P-loop containing nucleotide triphosphate hydrolases"/>
    <property type="match status" value="1"/>
</dbReference>
<gene>
    <name evidence="7" type="ORF">SAHL_17020</name>
</gene>
<dbReference type="GO" id="GO:0015807">
    <property type="term" value="P:L-amino acid transport"/>
    <property type="evidence" value="ECO:0007669"/>
    <property type="project" value="TreeGrafter"/>
</dbReference>
<dbReference type="Pfam" id="PF00005">
    <property type="entry name" value="ABC_tran"/>
    <property type="match status" value="1"/>
</dbReference>
<dbReference type="PROSITE" id="PS00211">
    <property type="entry name" value="ABC_TRANSPORTER_1"/>
    <property type="match status" value="1"/>
</dbReference>
<dbReference type="CDD" id="cd03224">
    <property type="entry name" value="ABC_TM1139_LivF_branched"/>
    <property type="match status" value="1"/>
</dbReference>
<dbReference type="InterPro" id="IPR003593">
    <property type="entry name" value="AAA+_ATPase"/>
</dbReference>
<feature type="domain" description="ABC transporter" evidence="6">
    <location>
        <begin position="2"/>
        <end position="234"/>
    </location>
</feature>
<dbReference type="GO" id="GO:0005524">
    <property type="term" value="F:ATP binding"/>
    <property type="evidence" value="ECO:0007669"/>
    <property type="project" value="UniProtKB-KW"/>
</dbReference>
<evidence type="ECO:0000256" key="2">
    <source>
        <dbReference type="ARBA" id="ARBA00022448"/>
    </source>
</evidence>
<evidence type="ECO:0000256" key="1">
    <source>
        <dbReference type="ARBA" id="ARBA00005417"/>
    </source>
</evidence>
<dbReference type="PROSITE" id="PS50893">
    <property type="entry name" value="ABC_TRANSPORTER_2"/>
    <property type="match status" value="1"/>
</dbReference>
<reference evidence="7 8" key="1">
    <citation type="submission" date="2013-10" db="EMBL/GenBank/DDBJ databases">
        <title>Salinisphaera halophila YIM 95161 Genome Sequencing.</title>
        <authorList>
            <person name="Lai Q."/>
            <person name="Li C."/>
            <person name="Shao Z."/>
        </authorList>
    </citation>
    <scope>NUCLEOTIDE SEQUENCE [LARGE SCALE GENOMIC DNA]</scope>
    <source>
        <strain evidence="7 8">YIM 95161</strain>
    </source>
</reference>
<dbReference type="InterPro" id="IPR052156">
    <property type="entry name" value="BCAA_Transport_ATP-bd_LivF"/>
</dbReference>
<dbReference type="RefSeq" id="WP_123592584.1">
    <property type="nucleotide sequence ID" value="NZ_AYKF01000143.1"/>
</dbReference>
<evidence type="ECO:0000256" key="5">
    <source>
        <dbReference type="ARBA" id="ARBA00022970"/>
    </source>
</evidence>
<dbReference type="SUPFAM" id="SSF52540">
    <property type="entry name" value="P-loop containing nucleoside triphosphate hydrolases"/>
    <property type="match status" value="1"/>
</dbReference>
<comment type="similarity">
    <text evidence="1">Belongs to the ABC transporter superfamily.</text>
</comment>
<comment type="caution">
    <text evidence="7">The sequence shown here is derived from an EMBL/GenBank/DDBJ whole genome shotgun (WGS) entry which is preliminary data.</text>
</comment>
<keyword evidence="4" id="KW-0067">ATP-binding</keyword>
<accession>A0A423PDK3</accession>
<dbReference type="GO" id="GO:0016887">
    <property type="term" value="F:ATP hydrolysis activity"/>
    <property type="evidence" value="ECO:0007669"/>
    <property type="project" value="InterPro"/>
</dbReference>
<protein>
    <submittedName>
        <fullName evidence="7">Amino acid ABC transporter ATPase</fullName>
    </submittedName>
</protein>
<dbReference type="PANTHER" id="PTHR43820:SF4">
    <property type="entry name" value="HIGH-AFFINITY BRANCHED-CHAIN AMINO ACID TRANSPORT ATP-BINDING PROTEIN LIVF"/>
    <property type="match status" value="1"/>
</dbReference>
<dbReference type="InterPro" id="IPR017871">
    <property type="entry name" value="ABC_transporter-like_CS"/>
</dbReference>
<keyword evidence="5" id="KW-0029">Amino-acid transport</keyword>